<proteinExistence type="predicted"/>
<organism evidence="2 3">
    <name type="scientific">Bradyrhizobium aeschynomenes</name>
    <dbReference type="NCBI Taxonomy" id="2734909"/>
    <lineage>
        <taxon>Bacteria</taxon>
        <taxon>Pseudomonadati</taxon>
        <taxon>Pseudomonadota</taxon>
        <taxon>Alphaproteobacteria</taxon>
        <taxon>Hyphomicrobiales</taxon>
        <taxon>Nitrobacteraceae</taxon>
        <taxon>Bradyrhizobium</taxon>
    </lineage>
</organism>
<dbReference type="Proteomes" id="UP000886476">
    <property type="component" value="Unassembled WGS sequence"/>
</dbReference>
<gene>
    <name evidence="2" type="ORF">HL667_06935</name>
</gene>
<name>A0ABX2C8X1_9BRAD</name>
<dbReference type="Gene3D" id="3.40.190.10">
    <property type="entry name" value="Periplasmic binding protein-like II"/>
    <property type="match status" value="1"/>
</dbReference>
<reference evidence="2" key="1">
    <citation type="submission" date="2020-05" db="EMBL/GenBank/DDBJ databases">
        <title>Nod-independent and nitrogen-fixing Bradyrhizobium aeschynomene sp. nov. isolated from nodules of Aeschynomene indica.</title>
        <authorList>
            <person name="Zhang Z."/>
        </authorList>
    </citation>
    <scope>NUCLEOTIDE SEQUENCE</scope>
    <source>
        <strain evidence="2">83012</strain>
    </source>
</reference>
<sequence>MQQHLPLPCHASCSHNRGMRVSEPRRRTRPHRAINEAARGTNYIARADLAYALKMLELNHAIRGMAVEGTVRPGLPSDLAETWLLTTLDRFKRAHPAVLIEAVVERNAVWLEQIDKGRLDLVLAFGGEEWTDALRCMTISFAPLSVVLMPFYILGDDALAVSLKFSEHSLRHDNV</sequence>
<evidence type="ECO:0000313" key="3">
    <source>
        <dbReference type="Proteomes" id="UP000886476"/>
    </source>
</evidence>
<feature type="domain" description="LysR substrate-binding" evidence="1">
    <location>
        <begin position="68"/>
        <end position="132"/>
    </location>
</feature>
<dbReference type="EMBL" id="JABFDN010000002">
    <property type="protein sequence ID" value="NPU64724.1"/>
    <property type="molecule type" value="Genomic_DNA"/>
</dbReference>
<evidence type="ECO:0000259" key="1">
    <source>
        <dbReference type="Pfam" id="PF03466"/>
    </source>
</evidence>
<dbReference type="SUPFAM" id="SSF53850">
    <property type="entry name" value="Periplasmic binding protein-like II"/>
    <property type="match status" value="1"/>
</dbReference>
<protein>
    <submittedName>
        <fullName evidence="2">LysR family transcriptional regulator</fullName>
    </submittedName>
</protein>
<comment type="caution">
    <text evidence="2">The sequence shown here is derived from an EMBL/GenBank/DDBJ whole genome shotgun (WGS) entry which is preliminary data.</text>
</comment>
<keyword evidence="3" id="KW-1185">Reference proteome</keyword>
<dbReference type="Pfam" id="PF03466">
    <property type="entry name" value="LysR_substrate"/>
    <property type="match status" value="1"/>
</dbReference>
<accession>A0ABX2C8X1</accession>
<dbReference type="InterPro" id="IPR005119">
    <property type="entry name" value="LysR_subst-bd"/>
</dbReference>
<evidence type="ECO:0000313" key="2">
    <source>
        <dbReference type="EMBL" id="NPU64724.1"/>
    </source>
</evidence>